<keyword evidence="3" id="KW-1185">Reference proteome</keyword>
<gene>
    <name evidence="2" type="ORF">FNV43_RR27191</name>
</gene>
<sequence>MWGNSRVTVGTYDGAIDQSKTYFRISDLDGDGRISKLKLLLSFGVPIFPNWFLLRFFPLFLSINFTLLNTLGFSGRV</sequence>
<organism evidence="2 3">
    <name type="scientific">Rhamnella rubrinervis</name>
    <dbReference type="NCBI Taxonomy" id="2594499"/>
    <lineage>
        <taxon>Eukaryota</taxon>
        <taxon>Viridiplantae</taxon>
        <taxon>Streptophyta</taxon>
        <taxon>Embryophyta</taxon>
        <taxon>Tracheophyta</taxon>
        <taxon>Spermatophyta</taxon>
        <taxon>Magnoliopsida</taxon>
        <taxon>eudicotyledons</taxon>
        <taxon>Gunneridae</taxon>
        <taxon>Pentapetalae</taxon>
        <taxon>rosids</taxon>
        <taxon>fabids</taxon>
        <taxon>Rosales</taxon>
        <taxon>Rhamnaceae</taxon>
        <taxon>rhamnoid group</taxon>
        <taxon>Rhamneae</taxon>
        <taxon>Rhamnella</taxon>
    </lineage>
</organism>
<protein>
    <recommendedName>
        <fullName evidence="4">EF-hand domain-containing protein</fullName>
    </recommendedName>
</protein>
<evidence type="ECO:0000256" key="1">
    <source>
        <dbReference type="SAM" id="Phobius"/>
    </source>
</evidence>
<evidence type="ECO:0000313" key="3">
    <source>
        <dbReference type="Proteomes" id="UP000796880"/>
    </source>
</evidence>
<dbReference type="EMBL" id="VOIH02000012">
    <property type="protein sequence ID" value="KAF3432451.1"/>
    <property type="molecule type" value="Genomic_DNA"/>
</dbReference>
<reference evidence="2" key="1">
    <citation type="submission" date="2020-03" db="EMBL/GenBank/DDBJ databases">
        <title>A high-quality chromosome-level genome assembly of a woody plant with both climbing and erect habits, Rhamnella rubrinervis.</title>
        <authorList>
            <person name="Lu Z."/>
            <person name="Yang Y."/>
            <person name="Zhu X."/>
            <person name="Sun Y."/>
        </authorList>
    </citation>
    <scope>NUCLEOTIDE SEQUENCE</scope>
    <source>
        <strain evidence="2">BYM</strain>
        <tissue evidence="2">Leaf</tissue>
    </source>
</reference>
<proteinExistence type="predicted"/>
<name>A0A8K0DPI6_9ROSA</name>
<evidence type="ECO:0000313" key="2">
    <source>
        <dbReference type="EMBL" id="KAF3432451.1"/>
    </source>
</evidence>
<dbReference type="AlphaFoldDB" id="A0A8K0DPI6"/>
<feature type="transmembrane region" description="Helical" evidence="1">
    <location>
        <begin position="52"/>
        <end position="73"/>
    </location>
</feature>
<keyword evidence="1" id="KW-1133">Transmembrane helix</keyword>
<keyword evidence="1" id="KW-0472">Membrane</keyword>
<accession>A0A8K0DPI6</accession>
<keyword evidence="1" id="KW-0812">Transmembrane</keyword>
<evidence type="ECO:0008006" key="4">
    <source>
        <dbReference type="Google" id="ProtNLM"/>
    </source>
</evidence>
<comment type="caution">
    <text evidence="2">The sequence shown here is derived from an EMBL/GenBank/DDBJ whole genome shotgun (WGS) entry which is preliminary data.</text>
</comment>
<dbReference type="Proteomes" id="UP000796880">
    <property type="component" value="Unassembled WGS sequence"/>
</dbReference>